<organism evidence="1 2">
    <name type="scientific">Leptospira weilii str. 2006001853</name>
    <dbReference type="NCBI Taxonomy" id="1001589"/>
    <lineage>
        <taxon>Bacteria</taxon>
        <taxon>Pseudomonadati</taxon>
        <taxon>Spirochaetota</taxon>
        <taxon>Spirochaetia</taxon>
        <taxon>Leptospirales</taxon>
        <taxon>Leptospiraceae</taxon>
        <taxon>Leptospira</taxon>
    </lineage>
</organism>
<dbReference type="EMBL" id="AFLV02000079">
    <property type="protein sequence ID" value="EKR62539.1"/>
    <property type="molecule type" value="Genomic_DNA"/>
</dbReference>
<accession>A0A828YXG0</accession>
<name>A0A828YXG0_9LEPT</name>
<gene>
    <name evidence="1" type="ORF">LEP1GSC036_1966</name>
</gene>
<reference evidence="1 2" key="1">
    <citation type="submission" date="2012-10" db="EMBL/GenBank/DDBJ databases">
        <authorList>
            <person name="Harkins D.M."/>
            <person name="Durkin A.S."/>
            <person name="Brinkac L.M."/>
            <person name="Haft D.H."/>
            <person name="Selengut J.D."/>
            <person name="Sanka R."/>
            <person name="DePew J."/>
            <person name="Purushe J."/>
            <person name="Whelen A.C."/>
            <person name="Vinetz J.M."/>
            <person name="Sutton G.G."/>
            <person name="Nierman W.C."/>
            <person name="Fouts D.E."/>
        </authorList>
    </citation>
    <scope>NUCLEOTIDE SEQUENCE [LARGE SCALE GENOMIC DNA]</scope>
    <source>
        <strain evidence="1 2">2006001853</strain>
    </source>
</reference>
<dbReference type="Proteomes" id="UP000001338">
    <property type="component" value="Unassembled WGS sequence"/>
</dbReference>
<proteinExistence type="predicted"/>
<protein>
    <submittedName>
        <fullName evidence="1">Uncharacterized protein</fullName>
    </submittedName>
</protein>
<evidence type="ECO:0000313" key="1">
    <source>
        <dbReference type="EMBL" id="EKR62539.1"/>
    </source>
</evidence>
<dbReference type="RefSeq" id="WP_002627709.1">
    <property type="nucleotide sequence ID" value="NZ_AFLV02000079.1"/>
</dbReference>
<sequence length="68" mass="8040">MWLKLGDSEIINLDYISTIKKNSSSNSIEIVYNDLNHIKSLPFRNSEERDRAYDAILENLSRMKLFFE</sequence>
<dbReference type="AlphaFoldDB" id="A0A828YXG0"/>
<evidence type="ECO:0000313" key="2">
    <source>
        <dbReference type="Proteomes" id="UP000001338"/>
    </source>
</evidence>
<comment type="caution">
    <text evidence="1">The sequence shown here is derived from an EMBL/GenBank/DDBJ whole genome shotgun (WGS) entry which is preliminary data.</text>
</comment>
<dbReference type="GeneID" id="61114434"/>